<reference evidence="3 4" key="2">
    <citation type="journal article" date="2010" name="Stand. Genomic Sci.">
        <title>Complete genome sequence of Desulfohalobium retbaense type strain (HR(100)).</title>
        <authorList>
            <person name="Spring S."/>
            <person name="Nolan M."/>
            <person name="Lapidus A."/>
            <person name="Glavina Del Rio T."/>
            <person name="Copeland A."/>
            <person name="Tice H."/>
            <person name="Cheng J.F."/>
            <person name="Lucas S."/>
            <person name="Land M."/>
            <person name="Chen F."/>
            <person name="Bruce D."/>
            <person name="Goodwin L."/>
            <person name="Pitluck S."/>
            <person name="Ivanova N."/>
            <person name="Mavromatis K."/>
            <person name="Mikhailova N."/>
            <person name="Pati A."/>
            <person name="Chen A."/>
            <person name="Palaniappan K."/>
            <person name="Hauser L."/>
            <person name="Chang Y.J."/>
            <person name="Jeffries C.D."/>
            <person name="Munk C."/>
            <person name="Kiss H."/>
            <person name="Chain P."/>
            <person name="Han C."/>
            <person name="Brettin T."/>
            <person name="Detter J.C."/>
            <person name="Schuler E."/>
            <person name="Goker M."/>
            <person name="Rohde M."/>
            <person name="Bristow J."/>
            <person name="Eisen J.A."/>
            <person name="Markowitz V."/>
            <person name="Hugenholtz P."/>
            <person name="Kyrpides N.C."/>
            <person name="Klenk H.P."/>
        </authorList>
    </citation>
    <scope>NUCLEOTIDE SEQUENCE [LARGE SCALE GENOMIC DNA]</scope>
    <source>
        <strain evidence="3 4">DSM 5692</strain>
    </source>
</reference>
<keyword evidence="1" id="KW-0808">Transferase</keyword>
<organism evidence="3 4">
    <name type="scientific">Desulfohalobium retbaense (strain ATCC 49708 / DSM 5692 / JCM 16813 / HR100)</name>
    <dbReference type="NCBI Taxonomy" id="485915"/>
    <lineage>
        <taxon>Bacteria</taxon>
        <taxon>Pseudomonadati</taxon>
        <taxon>Thermodesulfobacteriota</taxon>
        <taxon>Desulfovibrionia</taxon>
        <taxon>Desulfovibrionales</taxon>
        <taxon>Desulfohalobiaceae</taxon>
        <taxon>Desulfohalobium</taxon>
    </lineage>
</organism>
<dbReference type="Pfam" id="PF00994">
    <property type="entry name" value="MoCF_biosynth"/>
    <property type="match status" value="1"/>
</dbReference>
<dbReference type="InterPro" id="IPR038987">
    <property type="entry name" value="MoeA-like"/>
</dbReference>
<dbReference type="PANTHER" id="PTHR10192">
    <property type="entry name" value="MOLYBDOPTERIN BIOSYNTHESIS PROTEIN"/>
    <property type="match status" value="1"/>
</dbReference>
<evidence type="ECO:0000313" key="4">
    <source>
        <dbReference type="Proteomes" id="UP000001052"/>
    </source>
</evidence>
<comment type="pathway">
    <text evidence="1">Cofactor biosynthesis; molybdopterin biosynthesis.</text>
</comment>
<dbReference type="InterPro" id="IPR001453">
    <property type="entry name" value="MoaB/Mog_dom"/>
</dbReference>
<dbReference type="GO" id="GO:0006777">
    <property type="term" value="P:Mo-molybdopterin cofactor biosynthetic process"/>
    <property type="evidence" value="ECO:0007669"/>
    <property type="project" value="UniProtKB-UniRule"/>
</dbReference>
<comment type="catalytic activity">
    <reaction evidence="1">
        <text>adenylyl-molybdopterin + molybdate = Mo-molybdopterin + AMP + H(+)</text>
        <dbReference type="Rhea" id="RHEA:35047"/>
        <dbReference type="ChEBI" id="CHEBI:15378"/>
        <dbReference type="ChEBI" id="CHEBI:36264"/>
        <dbReference type="ChEBI" id="CHEBI:62727"/>
        <dbReference type="ChEBI" id="CHEBI:71302"/>
        <dbReference type="ChEBI" id="CHEBI:456215"/>
    </reaction>
</comment>
<dbReference type="eggNOG" id="COG0303">
    <property type="taxonomic scope" value="Bacteria"/>
</dbReference>
<comment type="similarity">
    <text evidence="1">Belongs to the MoeA family.</text>
</comment>
<dbReference type="EMBL" id="CP001734">
    <property type="protein sequence ID" value="ACV69091.1"/>
    <property type="molecule type" value="Genomic_DNA"/>
</dbReference>
<protein>
    <recommendedName>
        <fullName evidence="1">Molybdopterin molybdenumtransferase</fullName>
        <ecNumber evidence="1">2.10.1.1</ecNumber>
    </recommendedName>
</protein>
<sequence length="345" mass="37046">MQSVSQIMETVPVEEAVGMVLCHDITEIVPGTFKGRAFQKGHVVTSDDIEHLLRIGKEQLYVLNLKNGFVHENEAAERIASAVAGKGLDLSTPSEGRINMHARYQGILKIDVDRLDCLNSIENIVLATAHTNHEAAQGRPVAGTRIVPLVIEEEKIQAVEDLCADGPIIDILPYQALQVGMVTTGSEVYKGRIKDSFGPVVRKKFQDMGCSISRQVFVADDIAMTVSAIENLIEEGAEMVVVTGGMSVDPDDLSPSAIRAAGGKVVSYGSPTFPGAMFMLAYIGDVPVVGLPGCVMYYKASIFDLIVPRIVAGDPVTRQDIIKLGHGGFCAGCSPCRYPICPFGK</sequence>
<keyword evidence="1" id="KW-0500">Molybdenum</keyword>
<dbReference type="GO" id="GO:0061599">
    <property type="term" value="F:molybdopterin molybdotransferase activity"/>
    <property type="evidence" value="ECO:0007669"/>
    <property type="project" value="UniProtKB-UniRule"/>
</dbReference>
<dbReference type="InterPro" id="IPR036425">
    <property type="entry name" value="MoaB/Mog-like_dom_sf"/>
</dbReference>
<dbReference type="Gene3D" id="3.40.980.10">
    <property type="entry name" value="MoaB/Mog-like domain"/>
    <property type="match status" value="1"/>
</dbReference>
<name>C8X3U4_DESRD</name>
<comment type="cofactor">
    <cofactor evidence="1">
        <name>Mg(2+)</name>
        <dbReference type="ChEBI" id="CHEBI:18420"/>
    </cofactor>
</comment>
<keyword evidence="4" id="KW-1185">Reference proteome</keyword>
<dbReference type="EC" id="2.10.1.1" evidence="1"/>
<evidence type="ECO:0000259" key="2">
    <source>
        <dbReference type="SMART" id="SM00852"/>
    </source>
</evidence>
<dbReference type="GO" id="GO:0005829">
    <property type="term" value="C:cytosol"/>
    <property type="evidence" value="ECO:0007669"/>
    <property type="project" value="TreeGrafter"/>
</dbReference>
<keyword evidence="1" id="KW-0501">Molybdenum cofactor biosynthesis</keyword>
<dbReference type="GO" id="GO:0046872">
    <property type="term" value="F:metal ion binding"/>
    <property type="evidence" value="ECO:0007669"/>
    <property type="project" value="UniProtKB-UniRule"/>
</dbReference>
<dbReference type="AlphaFoldDB" id="C8X3U4"/>
<dbReference type="KEGG" id="drt:Dret_1807"/>
<comment type="function">
    <text evidence="1">Catalyzes the insertion of molybdate into adenylated molybdopterin with the concomitant release of AMP.</text>
</comment>
<dbReference type="UniPathway" id="UPA00344"/>
<feature type="domain" description="MoaB/Mog" evidence="2">
    <location>
        <begin position="180"/>
        <end position="312"/>
    </location>
</feature>
<dbReference type="Proteomes" id="UP000001052">
    <property type="component" value="Chromosome"/>
</dbReference>
<dbReference type="STRING" id="485915.Dret_1807"/>
<gene>
    <name evidence="3" type="ordered locus">Dret_1807</name>
</gene>
<dbReference type="CDD" id="cd03522">
    <property type="entry name" value="MoeA_like"/>
    <property type="match status" value="1"/>
</dbReference>
<evidence type="ECO:0000313" key="3">
    <source>
        <dbReference type="EMBL" id="ACV69091.1"/>
    </source>
</evidence>
<reference evidence="4" key="1">
    <citation type="submission" date="2009-09" db="EMBL/GenBank/DDBJ databases">
        <title>The complete chromosome of Desulfohalobium retbaense DSM 5692.</title>
        <authorList>
            <consortium name="US DOE Joint Genome Institute (JGI-PGF)"/>
            <person name="Lucas S."/>
            <person name="Copeland A."/>
            <person name="Lapidus A."/>
            <person name="Glavina del Rio T."/>
            <person name="Dalin E."/>
            <person name="Tice H."/>
            <person name="Bruce D."/>
            <person name="Goodwin L."/>
            <person name="Pitluck S."/>
            <person name="Kyrpides N."/>
            <person name="Mavromatis K."/>
            <person name="Ivanova N."/>
            <person name="Mikhailova N."/>
            <person name="Munk A.C."/>
            <person name="Brettin T."/>
            <person name="Detter J.C."/>
            <person name="Han C."/>
            <person name="Tapia R."/>
            <person name="Larimer F."/>
            <person name="Land M."/>
            <person name="Hauser L."/>
            <person name="Markowitz V."/>
            <person name="Cheng J.-F."/>
            <person name="Hugenholtz P."/>
            <person name="Woyke T."/>
            <person name="Wu D."/>
            <person name="Spring S."/>
            <person name="Klenk H.-P."/>
            <person name="Eisen J.A."/>
        </authorList>
    </citation>
    <scope>NUCLEOTIDE SEQUENCE [LARGE SCALE GENOMIC DNA]</scope>
    <source>
        <strain evidence="4">DSM 5692</strain>
    </source>
</reference>
<evidence type="ECO:0000256" key="1">
    <source>
        <dbReference type="RuleBase" id="RU365090"/>
    </source>
</evidence>
<dbReference type="HOGENOM" id="CLU_068847_1_0_7"/>
<keyword evidence="1" id="KW-0479">Metal-binding</keyword>
<proteinExistence type="inferred from homology"/>
<keyword evidence="1" id="KW-0460">Magnesium</keyword>
<accession>C8X3U4</accession>
<dbReference type="SMART" id="SM00852">
    <property type="entry name" value="MoCF_biosynth"/>
    <property type="match status" value="1"/>
</dbReference>
<dbReference type="PANTHER" id="PTHR10192:SF28">
    <property type="entry name" value="MOLYBDOPTERIN MOLYBDENUMTRANSFERASE"/>
    <property type="match status" value="1"/>
</dbReference>
<dbReference type="SUPFAM" id="SSF53218">
    <property type="entry name" value="Molybdenum cofactor biosynthesis proteins"/>
    <property type="match status" value="1"/>
</dbReference>